<proteinExistence type="predicted"/>
<name>A0A381QV57_9ZZZZ</name>
<dbReference type="AlphaFoldDB" id="A0A381QV57"/>
<evidence type="ECO:0000313" key="1">
    <source>
        <dbReference type="EMBL" id="SUZ82449.1"/>
    </source>
</evidence>
<protein>
    <recommendedName>
        <fullName evidence="2">DUF4837 domain-containing protein</fullName>
    </recommendedName>
</protein>
<evidence type="ECO:0008006" key="2">
    <source>
        <dbReference type="Google" id="ProtNLM"/>
    </source>
</evidence>
<dbReference type="EMBL" id="UINC01001507">
    <property type="protein sequence ID" value="SUZ82449.1"/>
    <property type="molecule type" value="Genomic_DNA"/>
</dbReference>
<gene>
    <name evidence="1" type="ORF">METZ01_LOCUS35303</name>
</gene>
<accession>A0A381QV57</accession>
<reference evidence="1" key="1">
    <citation type="submission" date="2018-05" db="EMBL/GenBank/DDBJ databases">
        <authorList>
            <person name="Lanie J.A."/>
            <person name="Ng W.-L."/>
            <person name="Kazmierczak K.M."/>
            <person name="Andrzejewski T.M."/>
            <person name="Davidsen T.M."/>
            <person name="Wayne K.J."/>
            <person name="Tettelin H."/>
            <person name="Glass J.I."/>
            <person name="Rusch D."/>
            <person name="Podicherti R."/>
            <person name="Tsui H.-C.T."/>
            <person name="Winkler M.E."/>
        </authorList>
    </citation>
    <scope>NUCLEOTIDE SEQUENCE</scope>
</reference>
<dbReference type="Pfam" id="PF16125">
    <property type="entry name" value="DUF4837"/>
    <property type="match status" value="1"/>
</dbReference>
<organism evidence="1">
    <name type="scientific">marine metagenome</name>
    <dbReference type="NCBI Taxonomy" id="408172"/>
    <lineage>
        <taxon>unclassified sequences</taxon>
        <taxon>metagenomes</taxon>
        <taxon>ecological metagenomes</taxon>
    </lineage>
</organism>
<dbReference type="PROSITE" id="PS51257">
    <property type="entry name" value="PROKAR_LIPOPROTEIN"/>
    <property type="match status" value="1"/>
</dbReference>
<sequence>MKIIFIRIALPLAFVLAGCDYKPRAGGIENQLHVVVSFEDQSHVKAVIDSVLGRAIYTPAPETYFDITYIDPFEFSSVKRSHNLLVISVLGIPDTTVDRIARSMLPPAQLDLATDGNTQIFSTRDFFARDQVFSLVVGNDPADLIRGLRNRGTWLFQQYDKAFLERQKKHVFKRKEEKQLSAELWEKYRWRLRIQHDYVMIKEEPERNFVWIGRAFPFRWFSVNWIDKPRTQKLDQLMVTELVNDFPMAYYNKIRFSDVYQRAESVDFIGQKAWRVEGLWEHNKEVKGGPFISYVFYDEKSDRLFHLNFLVHSPGQKKIISLRQMEIMAHTFSTEAG</sequence>
<dbReference type="InterPro" id="IPR032286">
    <property type="entry name" value="DUF4837"/>
</dbReference>